<reference evidence="3 4" key="1">
    <citation type="submission" date="2018-12" db="EMBL/GenBank/DDBJ databases">
        <authorList>
            <consortium name="Pathogen Informatics"/>
        </authorList>
    </citation>
    <scope>NUCLEOTIDE SEQUENCE [LARGE SCALE GENOMIC DNA]</scope>
    <source>
        <strain evidence="3 4">NCTC13635</strain>
    </source>
</reference>
<organism evidence="3 4">
    <name type="scientific">Klebsiella pneumoniae</name>
    <dbReference type="NCBI Taxonomy" id="573"/>
    <lineage>
        <taxon>Bacteria</taxon>
        <taxon>Pseudomonadati</taxon>
        <taxon>Pseudomonadota</taxon>
        <taxon>Gammaproteobacteria</taxon>
        <taxon>Enterobacterales</taxon>
        <taxon>Enterobacteriaceae</taxon>
        <taxon>Klebsiella/Raoultella group</taxon>
        <taxon>Klebsiella</taxon>
        <taxon>Klebsiella pneumoniae complex</taxon>
    </lineage>
</organism>
<feature type="domain" description="FAD dependent oxidoreductase" evidence="2">
    <location>
        <begin position="2"/>
        <end position="151"/>
    </location>
</feature>
<evidence type="ECO:0000313" key="4">
    <source>
        <dbReference type="Proteomes" id="UP000282433"/>
    </source>
</evidence>
<sequence length="163" mass="18138">MPGYGYLAYNQRQLKTLRQWEKEFKAATPDEEIELYTGKEVQQVVGSEVYCGALKHMGGGQIHSLNMLLGSAQAAHSLGVKIFESSPVVEVNYGKQVRVRTAMGSVKAAKLLWACDSFLNNMEPEIYNKTLVTYSYQVSTEPLSDELIERISPLRGASAIFAR</sequence>
<dbReference type="GO" id="GO:0016491">
    <property type="term" value="F:oxidoreductase activity"/>
    <property type="evidence" value="ECO:0007669"/>
    <property type="project" value="UniProtKB-KW"/>
</dbReference>
<dbReference type="EC" id="1.4.3.-" evidence="3"/>
<dbReference type="Proteomes" id="UP000282433">
    <property type="component" value="Chromosome"/>
</dbReference>
<dbReference type="SUPFAM" id="SSF51905">
    <property type="entry name" value="FAD/NAD(P)-binding domain"/>
    <property type="match status" value="1"/>
</dbReference>
<evidence type="ECO:0000259" key="2">
    <source>
        <dbReference type="Pfam" id="PF01266"/>
    </source>
</evidence>
<dbReference type="Gene3D" id="3.30.9.10">
    <property type="entry name" value="D-Amino Acid Oxidase, subunit A, domain 2"/>
    <property type="match status" value="1"/>
</dbReference>
<dbReference type="InterPro" id="IPR036188">
    <property type="entry name" value="FAD/NAD-bd_sf"/>
</dbReference>
<dbReference type="Gene3D" id="3.50.50.60">
    <property type="entry name" value="FAD/NAD(P)-binding domain"/>
    <property type="match status" value="1"/>
</dbReference>
<evidence type="ECO:0000256" key="1">
    <source>
        <dbReference type="ARBA" id="ARBA00023002"/>
    </source>
</evidence>
<keyword evidence="1 3" id="KW-0560">Oxidoreductase</keyword>
<dbReference type="InterPro" id="IPR006076">
    <property type="entry name" value="FAD-dep_OxRdtase"/>
</dbReference>
<proteinExistence type="predicted"/>
<dbReference type="EMBL" id="LR134162">
    <property type="protein sequence ID" value="VEB06191.1"/>
    <property type="molecule type" value="Genomic_DNA"/>
</dbReference>
<accession>A0A3S4HEB0</accession>
<gene>
    <name evidence="3" type="primary">puuB_2</name>
    <name evidence="3" type="ORF">NCTC13635_05812</name>
</gene>
<protein>
    <submittedName>
        <fullName evidence="3">Oxidoreductase</fullName>
        <ecNumber evidence="3">1.4.3.-</ecNumber>
    </submittedName>
</protein>
<evidence type="ECO:0000313" key="3">
    <source>
        <dbReference type="EMBL" id="VEB06191.1"/>
    </source>
</evidence>
<dbReference type="Pfam" id="PF01266">
    <property type="entry name" value="DAO"/>
    <property type="match status" value="1"/>
</dbReference>
<dbReference type="AlphaFoldDB" id="A0A3S4HEB0"/>
<name>A0A3S4HEB0_KLEPN</name>